<keyword evidence="2" id="KW-1185">Reference proteome</keyword>
<evidence type="ECO:0000313" key="1">
    <source>
        <dbReference type="EMBL" id="GAA3518760.1"/>
    </source>
</evidence>
<comment type="caution">
    <text evidence="1">The sequence shown here is derived from an EMBL/GenBank/DDBJ whole genome shotgun (WGS) entry which is preliminary data.</text>
</comment>
<organism evidence="1 2">
    <name type="scientific">Aquimarina addita</name>
    <dbReference type="NCBI Taxonomy" id="870485"/>
    <lineage>
        <taxon>Bacteria</taxon>
        <taxon>Pseudomonadati</taxon>
        <taxon>Bacteroidota</taxon>
        <taxon>Flavobacteriia</taxon>
        <taxon>Flavobacteriales</taxon>
        <taxon>Flavobacteriaceae</taxon>
        <taxon>Aquimarina</taxon>
    </lineage>
</organism>
<proteinExistence type="predicted"/>
<dbReference type="Proteomes" id="UP001500459">
    <property type="component" value="Unassembled WGS sequence"/>
</dbReference>
<protein>
    <submittedName>
        <fullName evidence="1">Uncharacterized protein</fullName>
    </submittedName>
</protein>
<gene>
    <name evidence="1" type="ORF">GCM10022393_36090</name>
</gene>
<accession>A0ABP6UUW0</accession>
<sequence length="109" mass="13127">MSDGKTIKINFEKGEKLTFDQSQLVSFYSYDIRATIMPYAQVFLIFQFDSKKVRLYEIQNGEEHEINMLKRIVSLLCVNHGFKIKEKSKKYSHNVLRDWEIFEYYRTVK</sequence>
<reference evidence="2" key="1">
    <citation type="journal article" date="2019" name="Int. J. Syst. Evol. Microbiol.">
        <title>The Global Catalogue of Microorganisms (GCM) 10K type strain sequencing project: providing services to taxonomists for standard genome sequencing and annotation.</title>
        <authorList>
            <consortium name="The Broad Institute Genomics Platform"/>
            <consortium name="The Broad Institute Genome Sequencing Center for Infectious Disease"/>
            <person name="Wu L."/>
            <person name="Ma J."/>
        </authorList>
    </citation>
    <scope>NUCLEOTIDE SEQUENCE [LARGE SCALE GENOMIC DNA]</scope>
    <source>
        <strain evidence="2">JCM 17106</strain>
    </source>
</reference>
<dbReference type="EMBL" id="BAABCW010000020">
    <property type="protein sequence ID" value="GAA3518760.1"/>
    <property type="molecule type" value="Genomic_DNA"/>
</dbReference>
<name>A0ABP6UUW0_9FLAO</name>
<evidence type="ECO:0000313" key="2">
    <source>
        <dbReference type="Proteomes" id="UP001500459"/>
    </source>
</evidence>